<reference evidence="1 2" key="1">
    <citation type="journal article" date="2015" name="Genome Biol. Evol.">
        <title>Phylogenomic analyses indicate that early fungi evolved digesting cell walls of algal ancestors of land plants.</title>
        <authorList>
            <person name="Chang Y."/>
            <person name="Wang S."/>
            <person name="Sekimoto S."/>
            <person name="Aerts A.L."/>
            <person name="Choi C."/>
            <person name="Clum A."/>
            <person name="LaButti K.M."/>
            <person name="Lindquist E.A."/>
            <person name="Yee Ngan C."/>
            <person name="Ohm R.A."/>
            <person name="Salamov A.A."/>
            <person name="Grigoriev I.V."/>
            <person name="Spatafora J.W."/>
            <person name="Berbee M.L."/>
        </authorList>
    </citation>
    <scope>NUCLEOTIDE SEQUENCE [LARGE SCALE GENOMIC DNA]</scope>
    <source>
        <strain evidence="1 2">JEL478</strain>
    </source>
</reference>
<protein>
    <submittedName>
        <fullName evidence="1">Uncharacterized protein</fullName>
    </submittedName>
</protein>
<dbReference type="AlphaFoldDB" id="A0A138ZWJ8"/>
<organism evidence="1 2">
    <name type="scientific">Gonapodya prolifera (strain JEL478)</name>
    <name type="common">Monoblepharis prolifera</name>
    <dbReference type="NCBI Taxonomy" id="1344416"/>
    <lineage>
        <taxon>Eukaryota</taxon>
        <taxon>Fungi</taxon>
        <taxon>Fungi incertae sedis</taxon>
        <taxon>Chytridiomycota</taxon>
        <taxon>Chytridiomycota incertae sedis</taxon>
        <taxon>Monoblepharidomycetes</taxon>
        <taxon>Monoblepharidales</taxon>
        <taxon>Gonapodyaceae</taxon>
        <taxon>Gonapodya</taxon>
    </lineage>
</organism>
<keyword evidence="2" id="KW-1185">Reference proteome</keyword>
<dbReference type="Proteomes" id="UP000070544">
    <property type="component" value="Unassembled WGS sequence"/>
</dbReference>
<sequence>MSDKKTPLQERLSKALGPPIENINRVKLHEGQWYKAVESKWGGFTWLIQVPGRDRSDGDYVKYDGLTDSMLEDWVRNRSPERNPFPPTRENNGCVEYPKSTRFKKPKYIANDCIGQVRQNSRGIWYKSVKTDEGDYDWKILNQNSDEIPENAAALIQQHTPVNTPETAAPSNFHFGPPKTSVNTPQTAAAPFFNFGQQQTPVNSVQRPSPPFFAFGQQQTQVNTAQHPSPPFVDFGQQTPVVSNPSGGRWSLQELTAELKAISENSVQLSTQIAKFHRKLEQLAYR</sequence>
<gene>
    <name evidence="1" type="ORF">M427DRAFT_50266</name>
</gene>
<evidence type="ECO:0000313" key="1">
    <source>
        <dbReference type="EMBL" id="KXS08851.1"/>
    </source>
</evidence>
<accession>A0A138ZWJ8</accession>
<dbReference type="EMBL" id="KQ965947">
    <property type="protein sequence ID" value="KXS08851.1"/>
    <property type="molecule type" value="Genomic_DNA"/>
</dbReference>
<name>A0A138ZWJ8_GONPJ</name>
<evidence type="ECO:0000313" key="2">
    <source>
        <dbReference type="Proteomes" id="UP000070544"/>
    </source>
</evidence>
<proteinExistence type="predicted"/>